<feature type="transmembrane region" description="Helical" evidence="8">
    <location>
        <begin position="98"/>
        <end position="115"/>
    </location>
</feature>
<evidence type="ECO:0000256" key="2">
    <source>
        <dbReference type="ARBA" id="ARBA00009142"/>
    </source>
</evidence>
<comment type="subcellular location">
    <subcellularLocation>
        <location evidence="1 8">Cell membrane</location>
        <topology evidence="1 8">Multi-pass membrane protein</topology>
    </subcellularLocation>
</comment>
<feature type="transmembrane region" description="Helical" evidence="8">
    <location>
        <begin position="135"/>
        <end position="156"/>
    </location>
</feature>
<dbReference type="PANTHER" id="PTHR30269">
    <property type="entry name" value="TRANSMEMBRANE PROTEIN YFCA"/>
    <property type="match status" value="1"/>
</dbReference>
<evidence type="ECO:0000256" key="3">
    <source>
        <dbReference type="ARBA" id="ARBA00022448"/>
    </source>
</evidence>
<protein>
    <recommendedName>
        <fullName evidence="8">Probable membrane transporter protein</fullName>
    </recommendedName>
</protein>
<feature type="transmembrane region" description="Helical" evidence="8">
    <location>
        <begin position="39"/>
        <end position="63"/>
    </location>
</feature>
<evidence type="ECO:0000256" key="4">
    <source>
        <dbReference type="ARBA" id="ARBA00022475"/>
    </source>
</evidence>
<sequence length="248" mass="26354">MSHAILVIVAICATFFAAGLVKGVSGMGLPTVAMGVLGALMSPVTAAGLLLVPSFVTNLWQLLTGPGLLRALRRFWPMMLAVVLGSILGSAALTRGNAAMTTGALGGALIVYALYTLRARPKRVFPRWERRLSPLIGGITGVVTGCTGVFVFPAVPYLQALGLEKDDLVQTLGLSFTTSTIGLALGLVWHGRFRAGNLLFSSLMVAPALLGMWVGQSIRGKIDDQVFRKWFLYFLIALGFGMLLQGFL</sequence>
<keyword evidence="6 8" id="KW-1133">Transmembrane helix</keyword>
<evidence type="ECO:0000256" key="6">
    <source>
        <dbReference type="ARBA" id="ARBA00022989"/>
    </source>
</evidence>
<dbReference type="InterPro" id="IPR052017">
    <property type="entry name" value="TSUP"/>
</dbReference>
<evidence type="ECO:0000313" key="9">
    <source>
        <dbReference type="EMBL" id="MCB8877976.1"/>
    </source>
</evidence>
<gene>
    <name evidence="9" type="ORF">ASILVAE211_22495</name>
</gene>
<evidence type="ECO:0000256" key="8">
    <source>
        <dbReference type="RuleBase" id="RU363041"/>
    </source>
</evidence>
<keyword evidence="4 8" id="KW-1003">Cell membrane</keyword>
<dbReference type="RefSeq" id="WP_227323620.1">
    <property type="nucleotide sequence ID" value="NZ_JAESVB010000020.1"/>
</dbReference>
<evidence type="ECO:0000313" key="10">
    <source>
        <dbReference type="Proteomes" id="UP000708298"/>
    </source>
</evidence>
<feature type="transmembrane region" description="Helical" evidence="8">
    <location>
        <begin position="75"/>
        <end position="92"/>
    </location>
</feature>
<dbReference type="AlphaFoldDB" id="A0A963YW08"/>
<comment type="caution">
    <text evidence="9">The sequence shown here is derived from an EMBL/GenBank/DDBJ whole genome shotgun (WGS) entry which is preliminary data.</text>
</comment>
<proteinExistence type="inferred from homology"/>
<dbReference type="GO" id="GO:0005886">
    <property type="term" value="C:plasma membrane"/>
    <property type="evidence" value="ECO:0007669"/>
    <property type="project" value="UniProtKB-SubCell"/>
</dbReference>
<dbReference type="PANTHER" id="PTHR30269:SF32">
    <property type="entry name" value="MEMBRANE TRANSPORTER PROTEIN-RELATED"/>
    <property type="match status" value="1"/>
</dbReference>
<dbReference type="Proteomes" id="UP000708298">
    <property type="component" value="Unassembled WGS sequence"/>
</dbReference>
<evidence type="ECO:0000256" key="7">
    <source>
        <dbReference type="ARBA" id="ARBA00023136"/>
    </source>
</evidence>
<reference evidence="9" key="1">
    <citation type="journal article" date="2021" name="Microorganisms">
        <title>Acidisoma silvae sp. nov. and Acidisomacellulosilytica sp. nov., Two Acidophilic Bacteria Isolated from Decaying Wood, Hydrolyzing Cellulose and Producing Poly-3-hydroxybutyrate.</title>
        <authorList>
            <person name="Mieszkin S."/>
            <person name="Pouder E."/>
            <person name="Uroz S."/>
            <person name="Simon-Colin C."/>
            <person name="Alain K."/>
        </authorList>
    </citation>
    <scope>NUCLEOTIDE SEQUENCE</scope>
    <source>
        <strain evidence="9">HW T2.11</strain>
    </source>
</reference>
<keyword evidence="10" id="KW-1185">Reference proteome</keyword>
<name>A0A963YW08_9PROT</name>
<feature type="transmembrane region" description="Helical" evidence="8">
    <location>
        <begin position="230"/>
        <end position="247"/>
    </location>
</feature>
<keyword evidence="3" id="KW-0813">Transport</keyword>
<keyword evidence="5 8" id="KW-0812">Transmembrane</keyword>
<evidence type="ECO:0000256" key="1">
    <source>
        <dbReference type="ARBA" id="ARBA00004651"/>
    </source>
</evidence>
<dbReference type="EMBL" id="JAESVB010000020">
    <property type="protein sequence ID" value="MCB8877976.1"/>
    <property type="molecule type" value="Genomic_DNA"/>
</dbReference>
<evidence type="ECO:0000256" key="5">
    <source>
        <dbReference type="ARBA" id="ARBA00022692"/>
    </source>
</evidence>
<comment type="similarity">
    <text evidence="2 8">Belongs to the 4-toluene sulfonate uptake permease (TSUP) (TC 2.A.102) family.</text>
</comment>
<dbReference type="Pfam" id="PF01925">
    <property type="entry name" value="TauE"/>
    <property type="match status" value="1"/>
</dbReference>
<dbReference type="InterPro" id="IPR002781">
    <property type="entry name" value="TM_pro_TauE-like"/>
</dbReference>
<organism evidence="9 10">
    <name type="scientific">Acidisoma silvae</name>
    <dbReference type="NCBI Taxonomy" id="2802396"/>
    <lineage>
        <taxon>Bacteria</taxon>
        <taxon>Pseudomonadati</taxon>
        <taxon>Pseudomonadota</taxon>
        <taxon>Alphaproteobacteria</taxon>
        <taxon>Acetobacterales</taxon>
        <taxon>Acidocellaceae</taxon>
        <taxon>Acidisoma</taxon>
    </lineage>
</organism>
<reference evidence="9" key="2">
    <citation type="submission" date="2021-01" db="EMBL/GenBank/DDBJ databases">
        <authorList>
            <person name="Mieszkin S."/>
            <person name="Pouder E."/>
            <person name="Alain K."/>
        </authorList>
    </citation>
    <scope>NUCLEOTIDE SEQUENCE</scope>
    <source>
        <strain evidence="9">HW T2.11</strain>
    </source>
</reference>
<feature type="transmembrane region" description="Helical" evidence="8">
    <location>
        <begin position="168"/>
        <end position="189"/>
    </location>
</feature>
<feature type="transmembrane region" description="Helical" evidence="8">
    <location>
        <begin position="198"/>
        <end position="218"/>
    </location>
</feature>
<accession>A0A963YW08</accession>
<keyword evidence="7 8" id="KW-0472">Membrane</keyword>